<organism evidence="1">
    <name type="scientific">Mycobacterium xenopi 4042</name>
    <dbReference type="NCBI Taxonomy" id="1299334"/>
    <lineage>
        <taxon>Bacteria</taxon>
        <taxon>Bacillati</taxon>
        <taxon>Actinomycetota</taxon>
        <taxon>Actinomycetes</taxon>
        <taxon>Mycobacteriales</taxon>
        <taxon>Mycobacteriaceae</taxon>
        <taxon>Mycobacterium</taxon>
    </lineage>
</organism>
<dbReference type="EMBL" id="JAOB01000026">
    <property type="protein sequence ID" value="EUA65647.1"/>
    <property type="molecule type" value="Genomic_DNA"/>
</dbReference>
<accession>X8DAJ7</accession>
<comment type="caution">
    <text evidence="1">The sequence shown here is derived from an EMBL/GenBank/DDBJ whole genome shotgun (WGS) entry which is preliminary data.</text>
</comment>
<name>X8DAJ7_MYCXE</name>
<gene>
    <name evidence="1" type="ORF">I553_8055</name>
</gene>
<protein>
    <submittedName>
        <fullName evidence="1">Uncharacterized protein</fullName>
    </submittedName>
</protein>
<sequence>MYPRGMRACLPISTLRDVTGSLFALNWPAGLRPCVPGRPGCGTMEVDNSIPAAEPVRSCPTAKQGVAR</sequence>
<evidence type="ECO:0000313" key="1">
    <source>
        <dbReference type="EMBL" id="EUA65647.1"/>
    </source>
</evidence>
<reference evidence="1" key="1">
    <citation type="submission" date="2014-01" db="EMBL/GenBank/DDBJ databases">
        <authorList>
            <person name="Brown-Elliot B."/>
            <person name="Wallace R."/>
            <person name="Lenaerts A."/>
            <person name="Ordway D."/>
            <person name="DeGroote M.A."/>
            <person name="Parker T."/>
            <person name="Sizemore C."/>
            <person name="Tallon L.J."/>
            <person name="Sadzewicz L.K."/>
            <person name="Sengamalay N."/>
            <person name="Fraser C.M."/>
            <person name="Hine E."/>
            <person name="Shefchek K.A."/>
            <person name="Das S.P."/>
            <person name="Tettelin H."/>
        </authorList>
    </citation>
    <scope>NUCLEOTIDE SEQUENCE [LARGE SCALE GENOMIC DNA]</scope>
    <source>
        <strain evidence="1">4042</strain>
    </source>
</reference>
<proteinExistence type="predicted"/>
<dbReference type="AlphaFoldDB" id="X8DAJ7"/>